<reference evidence="4" key="1">
    <citation type="journal article" date="2020" name="J. Eukaryot. Microbiol.">
        <title>De novo Sequencing, Assembly and Annotation of the Transcriptome for the Free-Living Testate Amoeba Arcella intermedia.</title>
        <authorList>
            <person name="Ribeiro G.M."/>
            <person name="Porfirio-Sousa A.L."/>
            <person name="Maurer-Alcala X.X."/>
            <person name="Katz L.A."/>
            <person name="Lahr D.J.G."/>
        </authorList>
    </citation>
    <scope>NUCLEOTIDE SEQUENCE</scope>
</reference>
<dbReference type="InterPro" id="IPR051025">
    <property type="entry name" value="RhoGAP"/>
</dbReference>
<dbReference type="PANTHER" id="PTHR15228:SF25">
    <property type="entry name" value="F-BAR DOMAIN-CONTAINING PROTEIN"/>
    <property type="match status" value="1"/>
</dbReference>
<feature type="region of interest" description="Disordered" evidence="2">
    <location>
        <begin position="302"/>
        <end position="333"/>
    </location>
</feature>
<feature type="domain" description="Rho-GAP" evidence="3">
    <location>
        <begin position="74"/>
        <end position="262"/>
    </location>
</feature>
<dbReference type="Pfam" id="PF00620">
    <property type="entry name" value="RhoGAP"/>
    <property type="match status" value="1"/>
</dbReference>
<evidence type="ECO:0000259" key="3">
    <source>
        <dbReference type="PROSITE" id="PS50238"/>
    </source>
</evidence>
<dbReference type="SMART" id="SM00324">
    <property type="entry name" value="RhoGAP"/>
    <property type="match status" value="1"/>
</dbReference>
<dbReference type="Gene3D" id="1.10.555.10">
    <property type="entry name" value="Rho GTPase activation protein"/>
    <property type="match status" value="1"/>
</dbReference>
<evidence type="ECO:0000256" key="1">
    <source>
        <dbReference type="ARBA" id="ARBA00022468"/>
    </source>
</evidence>
<name>A0A6B2L8D2_9EUKA</name>
<proteinExistence type="predicted"/>
<dbReference type="SUPFAM" id="SSF48350">
    <property type="entry name" value="GTPase activation domain, GAP"/>
    <property type="match status" value="1"/>
</dbReference>
<protein>
    <recommendedName>
        <fullName evidence="3">Rho-GAP domain-containing protein</fullName>
    </recommendedName>
</protein>
<dbReference type="GO" id="GO:0007165">
    <property type="term" value="P:signal transduction"/>
    <property type="evidence" value="ECO:0007669"/>
    <property type="project" value="InterPro"/>
</dbReference>
<evidence type="ECO:0000256" key="2">
    <source>
        <dbReference type="SAM" id="MobiDB-lite"/>
    </source>
</evidence>
<dbReference type="AlphaFoldDB" id="A0A6B2L8D2"/>
<organism evidence="4">
    <name type="scientific">Arcella intermedia</name>
    <dbReference type="NCBI Taxonomy" id="1963864"/>
    <lineage>
        <taxon>Eukaryota</taxon>
        <taxon>Amoebozoa</taxon>
        <taxon>Tubulinea</taxon>
        <taxon>Elardia</taxon>
        <taxon>Arcellinida</taxon>
        <taxon>Sphaerothecina</taxon>
        <taxon>Arcellidae</taxon>
        <taxon>Arcella</taxon>
    </lineage>
</organism>
<dbReference type="PROSITE" id="PS50238">
    <property type="entry name" value="RHOGAP"/>
    <property type="match status" value="1"/>
</dbReference>
<accession>A0A6B2L8D2</accession>
<dbReference type="CDD" id="cd00159">
    <property type="entry name" value="RhoGAP"/>
    <property type="match status" value="1"/>
</dbReference>
<dbReference type="PANTHER" id="PTHR15228">
    <property type="entry name" value="SPERMATHECAL PHYSIOLOGY VARIANT"/>
    <property type="match status" value="1"/>
</dbReference>
<sequence length="357" mass="40390">MSFNSNEQVRIDVYDKGYHLLGYYEKIISDLVPFPISERFITRKLLQAKKATKTSSIILDISFEEGNPVKHFGRPLEESLAQSQVDKVLHITDMATIYIRKYIKTEGLFRLSGNSTRITELKTLLDKGIEVDLSVESIHDICSLYKLYFSELPDKLFPESLYSSYKKSAKSEETEKLQETSQLISKLPPENQSVFIDLISTLNEISSFSSINNMTANNLAICFAPTIILPASVYNDPQAILSDTHVTTDYLRYIIENSSLLFPTKPYSICPPVGFPPFSDEDIVESRAEMLKADFEARKLGRNSNGPVASEEINHYRTPTKSMRHRSVGSWSSDRIIRKDNRGGISFGPSVGKEDEE</sequence>
<dbReference type="InterPro" id="IPR000198">
    <property type="entry name" value="RhoGAP_dom"/>
</dbReference>
<dbReference type="GO" id="GO:0005096">
    <property type="term" value="F:GTPase activator activity"/>
    <property type="evidence" value="ECO:0007669"/>
    <property type="project" value="UniProtKB-KW"/>
</dbReference>
<dbReference type="InterPro" id="IPR008936">
    <property type="entry name" value="Rho_GTPase_activation_prot"/>
</dbReference>
<keyword evidence="1" id="KW-0343">GTPase activation</keyword>
<dbReference type="EMBL" id="GIBP01004128">
    <property type="protein sequence ID" value="NDV33097.1"/>
    <property type="molecule type" value="Transcribed_RNA"/>
</dbReference>
<evidence type="ECO:0000313" key="4">
    <source>
        <dbReference type="EMBL" id="NDV33097.1"/>
    </source>
</evidence>